<dbReference type="InterPro" id="IPR004033">
    <property type="entry name" value="UbiE/COQ5_MeTrFase"/>
</dbReference>
<evidence type="ECO:0000313" key="11">
    <source>
        <dbReference type="EMBL" id="GAI92419.1"/>
    </source>
</evidence>
<evidence type="ECO:0000256" key="5">
    <source>
        <dbReference type="ARBA" id="ARBA00034545"/>
    </source>
</evidence>
<dbReference type="GO" id="GO:0030791">
    <property type="term" value="F:arsenite methyltransferase activity"/>
    <property type="evidence" value="ECO:0007669"/>
    <property type="project" value="UniProtKB-EC"/>
</dbReference>
<dbReference type="InterPro" id="IPR029063">
    <property type="entry name" value="SAM-dependent_MTases_sf"/>
</dbReference>
<comment type="catalytic activity">
    <reaction evidence="7">
        <text>arsenic triglutathione + 2 [thioredoxin]-dithiol + 2 S-adenosyl-L-methionine + H2O = dimethylarsinous acid + 2 [thioredoxin]-disulfide + 3 glutathione + 2 S-adenosyl-L-homocysteine + 2 H(+)</text>
        <dbReference type="Rhea" id="RHEA:69464"/>
        <dbReference type="Rhea" id="RHEA-COMP:10698"/>
        <dbReference type="Rhea" id="RHEA-COMP:10700"/>
        <dbReference type="ChEBI" id="CHEBI:15377"/>
        <dbReference type="ChEBI" id="CHEBI:15378"/>
        <dbReference type="ChEBI" id="CHEBI:23808"/>
        <dbReference type="ChEBI" id="CHEBI:29950"/>
        <dbReference type="ChEBI" id="CHEBI:50058"/>
        <dbReference type="ChEBI" id="CHEBI:57856"/>
        <dbReference type="ChEBI" id="CHEBI:57925"/>
        <dbReference type="ChEBI" id="CHEBI:59789"/>
        <dbReference type="ChEBI" id="CHEBI:183640"/>
        <dbReference type="EC" id="2.1.1.137"/>
    </reaction>
</comment>
<dbReference type="InterPro" id="IPR025714">
    <property type="entry name" value="Methyltranfer_dom"/>
</dbReference>
<dbReference type="PROSITE" id="PS51608">
    <property type="entry name" value="SAM_MT_UBIE"/>
    <property type="match status" value="1"/>
</dbReference>
<sequence length="172" mass="19798">MIKPLLLAILLIPIIFIILHTIVRVIRYFYKFPMPQFLANAIDNPLRRKIQPPDETAIRHGIKEGMNVLEIGPGNGRYTIEAARQVGQNGKITTIDIEEKMIERVKNRMKNEGIKNIEAQVANVYKLPYQNNSFDLIYIITVFNEIPHQGDALKVFYRVLKPKGLLVFSELL</sequence>
<comment type="caution">
    <text evidence="11">The sequence shown here is derived from an EMBL/GenBank/DDBJ whole genome shotgun (WGS) entry which is preliminary data.</text>
</comment>
<feature type="non-terminal residue" evidence="11">
    <location>
        <position position="172"/>
    </location>
</feature>
<organism evidence="11">
    <name type="scientific">marine sediment metagenome</name>
    <dbReference type="NCBI Taxonomy" id="412755"/>
    <lineage>
        <taxon>unclassified sequences</taxon>
        <taxon>metagenomes</taxon>
        <taxon>ecological metagenomes</taxon>
    </lineage>
</organism>
<dbReference type="EC" id="2.1.1.137" evidence="4"/>
<evidence type="ECO:0000259" key="10">
    <source>
        <dbReference type="Pfam" id="PF13847"/>
    </source>
</evidence>
<evidence type="ECO:0000256" key="8">
    <source>
        <dbReference type="ARBA" id="ARBA00048428"/>
    </source>
</evidence>
<dbReference type="InterPro" id="IPR026669">
    <property type="entry name" value="Arsenite_MeTrfase-like"/>
</dbReference>
<feature type="transmembrane region" description="Helical" evidence="9">
    <location>
        <begin position="6"/>
        <end position="26"/>
    </location>
</feature>
<dbReference type="SUPFAM" id="SSF53335">
    <property type="entry name" value="S-adenosyl-L-methionine-dependent methyltransferases"/>
    <property type="match status" value="1"/>
</dbReference>
<accession>X1UJ69</accession>
<keyword evidence="1" id="KW-0808">Transferase</keyword>
<dbReference type="CDD" id="cd02440">
    <property type="entry name" value="AdoMet_MTases"/>
    <property type="match status" value="1"/>
</dbReference>
<evidence type="ECO:0000256" key="2">
    <source>
        <dbReference type="ARBA" id="ARBA00022691"/>
    </source>
</evidence>
<evidence type="ECO:0000256" key="6">
    <source>
        <dbReference type="ARBA" id="ARBA00047941"/>
    </source>
</evidence>
<comment type="similarity">
    <text evidence="3">Belongs to the methyltransferase superfamily. Arsenite methyltransferase family.</text>
</comment>
<protein>
    <recommendedName>
        <fullName evidence="5">Arsenite methyltransferase</fullName>
        <ecNumber evidence="4">2.1.1.137</ecNumber>
    </recommendedName>
</protein>
<reference evidence="11" key="1">
    <citation type="journal article" date="2014" name="Front. Microbiol.">
        <title>High frequency of phylogenetically diverse reductive dehalogenase-homologous genes in deep subseafloor sedimentary metagenomes.</title>
        <authorList>
            <person name="Kawai M."/>
            <person name="Futagami T."/>
            <person name="Toyoda A."/>
            <person name="Takaki Y."/>
            <person name="Nishi S."/>
            <person name="Hori S."/>
            <person name="Arai W."/>
            <person name="Tsubouchi T."/>
            <person name="Morono Y."/>
            <person name="Uchiyama I."/>
            <person name="Ito T."/>
            <person name="Fujiyama A."/>
            <person name="Inagaki F."/>
            <person name="Takami H."/>
        </authorList>
    </citation>
    <scope>NUCLEOTIDE SEQUENCE</scope>
    <source>
        <strain evidence="11">Expedition CK06-06</strain>
    </source>
</reference>
<name>X1UJ69_9ZZZZ</name>
<keyword evidence="9" id="KW-0472">Membrane</keyword>
<dbReference type="EMBL" id="BARW01016553">
    <property type="protein sequence ID" value="GAI92419.1"/>
    <property type="molecule type" value="Genomic_DNA"/>
</dbReference>
<dbReference type="AlphaFoldDB" id="X1UJ69"/>
<evidence type="ECO:0000256" key="3">
    <source>
        <dbReference type="ARBA" id="ARBA00034487"/>
    </source>
</evidence>
<evidence type="ECO:0000256" key="1">
    <source>
        <dbReference type="ARBA" id="ARBA00022679"/>
    </source>
</evidence>
<evidence type="ECO:0000256" key="4">
    <source>
        <dbReference type="ARBA" id="ARBA00034521"/>
    </source>
</evidence>
<keyword evidence="9" id="KW-1133">Transmembrane helix</keyword>
<comment type="catalytic activity">
    <reaction evidence="6">
        <text>arsenic triglutathione + [thioredoxin]-dithiol + S-adenosyl-L-methionine + 2 H2O = methylarsonous acid + [thioredoxin]-disulfide + 3 glutathione + S-adenosyl-L-homocysteine + H(+)</text>
        <dbReference type="Rhea" id="RHEA:69460"/>
        <dbReference type="Rhea" id="RHEA-COMP:10698"/>
        <dbReference type="Rhea" id="RHEA-COMP:10700"/>
        <dbReference type="ChEBI" id="CHEBI:15377"/>
        <dbReference type="ChEBI" id="CHEBI:15378"/>
        <dbReference type="ChEBI" id="CHEBI:17826"/>
        <dbReference type="ChEBI" id="CHEBI:29950"/>
        <dbReference type="ChEBI" id="CHEBI:50058"/>
        <dbReference type="ChEBI" id="CHEBI:57856"/>
        <dbReference type="ChEBI" id="CHEBI:57925"/>
        <dbReference type="ChEBI" id="CHEBI:59789"/>
        <dbReference type="ChEBI" id="CHEBI:183640"/>
        <dbReference type="EC" id="2.1.1.137"/>
    </reaction>
</comment>
<evidence type="ECO:0000256" key="7">
    <source>
        <dbReference type="ARBA" id="ARBA00047943"/>
    </source>
</evidence>
<dbReference type="Pfam" id="PF13847">
    <property type="entry name" value="Methyltransf_31"/>
    <property type="match status" value="1"/>
</dbReference>
<evidence type="ECO:0000256" key="9">
    <source>
        <dbReference type="SAM" id="Phobius"/>
    </source>
</evidence>
<dbReference type="PANTHER" id="PTHR43675">
    <property type="entry name" value="ARSENITE METHYLTRANSFERASE"/>
    <property type="match status" value="1"/>
</dbReference>
<dbReference type="PANTHER" id="PTHR43675:SF8">
    <property type="entry name" value="ARSENITE METHYLTRANSFERASE"/>
    <property type="match status" value="1"/>
</dbReference>
<dbReference type="Gene3D" id="3.40.50.150">
    <property type="entry name" value="Vaccinia Virus protein VP39"/>
    <property type="match status" value="1"/>
</dbReference>
<feature type="domain" description="Methyltransferase" evidence="10">
    <location>
        <begin position="62"/>
        <end position="170"/>
    </location>
</feature>
<keyword evidence="2" id="KW-0949">S-adenosyl-L-methionine</keyword>
<comment type="catalytic activity">
    <reaction evidence="8">
        <text>arsenic triglutathione + 3 [thioredoxin]-dithiol + 3 S-adenosyl-L-methionine = trimethylarsine + 3 [thioredoxin]-disulfide + 3 glutathione + 3 S-adenosyl-L-homocysteine + 3 H(+)</text>
        <dbReference type="Rhea" id="RHEA:69432"/>
        <dbReference type="Rhea" id="RHEA-COMP:10698"/>
        <dbReference type="Rhea" id="RHEA-COMP:10700"/>
        <dbReference type="ChEBI" id="CHEBI:15378"/>
        <dbReference type="ChEBI" id="CHEBI:27130"/>
        <dbReference type="ChEBI" id="CHEBI:29950"/>
        <dbReference type="ChEBI" id="CHEBI:50058"/>
        <dbReference type="ChEBI" id="CHEBI:57856"/>
        <dbReference type="ChEBI" id="CHEBI:57925"/>
        <dbReference type="ChEBI" id="CHEBI:59789"/>
        <dbReference type="ChEBI" id="CHEBI:183640"/>
        <dbReference type="EC" id="2.1.1.137"/>
    </reaction>
</comment>
<proteinExistence type="inferred from homology"/>
<keyword evidence="9" id="KW-0812">Transmembrane</keyword>
<gene>
    <name evidence="11" type="ORF">S12H4_28806</name>
</gene>